<dbReference type="InterPro" id="IPR029063">
    <property type="entry name" value="SAM-dependent_MTases_sf"/>
</dbReference>
<dbReference type="CDD" id="cd02440">
    <property type="entry name" value="AdoMet_MTases"/>
    <property type="match status" value="1"/>
</dbReference>
<keyword evidence="4" id="KW-1185">Reference proteome</keyword>
<dbReference type="OrthoDB" id="9795634at2"/>
<dbReference type="AlphaFoldDB" id="A0A4V3ENJ2"/>
<dbReference type="PANTHER" id="PTHR42912">
    <property type="entry name" value="METHYLTRANSFERASE"/>
    <property type="match status" value="1"/>
</dbReference>
<name>A0A4V3ENJ2_9ACTN</name>
<gene>
    <name evidence="3" type="ORF">CLV29_1408</name>
</gene>
<feature type="region of interest" description="Disordered" evidence="1">
    <location>
        <begin position="1"/>
        <end position="20"/>
    </location>
</feature>
<dbReference type="GO" id="GO:0032259">
    <property type="term" value="P:methylation"/>
    <property type="evidence" value="ECO:0007669"/>
    <property type="project" value="UniProtKB-KW"/>
</dbReference>
<dbReference type="Proteomes" id="UP000295371">
    <property type="component" value="Unassembled WGS sequence"/>
</dbReference>
<keyword evidence="3" id="KW-0489">Methyltransferase</keyword>
<dbReference type="GO" id="GO:0008757">
    <property type="term" value="F:S-adenosylmethionine-dependent methyltransferase activity"/>
    <property type="evidence" value="ECO:0007669"/>
    <property type="project" value="InterPro"/>
</dbReference>
<dbReference type="EMBL" id="SOAW01000001">
    <property type="protein sequence ID" value="TDT33778.1"/>
    <property type="molecule type" value="Genomic_DNA"/>
</dbReference>
<accession>A0A4V3ENJ2</accession>
<proteinExistence type="predicted"/>
<evidence type="ECO:0000313" key="4">
    <source>
        <dbReference type="Proteomes" id="UP000295371"/>
    </source>
</evidence>
<evidence type="ECO:0000259" key="2">
    <source>
        <dbReference type="Pfam" id="PF08241"/>
    </source>
</evidence>
<organism evidence="3 4">
    <name type="scientific">Naumannella halotolerans</name>
    <dbReference type="NCBI Taxonomy" id="993414"/>
    <lineage>
        <taxon>Bacteria</taxon>
        <taxon>Bacillati</taxon>
        <taxon>Actinomycetota</taxon>
        <taxon>Actinomycetes</taxon>
        <taxon>Propionibacteriales</taxon>
        <taxon>Propionibacteriaceae</taxon>
        <taxon>Naumannella</taxon>
    </lineage>
</organism>
<dbReference type="InterPro" id="IPR050508">
    <property type="entry name" value="Methyltransf_Superfamily"/>
</dbReference>
<evidence type="ECO:0000313" key="3">
    <source>
        <dbReference type="EMBL" id="TDT33778.1"/>
    </source>
</evidence>
<dbReference type="RefSeq" id="WP_133754230.1">
    <property type="nucleotide sequence ID" value="NZ_CP171129.1"/>
</dbReference>
<reference evidence="3 4" key="1">
    <citation type="submission" date="2019-03" db="EMBL/GenBank/DDBJ databases">
        <title>Genomic Encyclopedia of Archaeal and Bacterial Type Strains, Phase II (KMG-II): from individual species to whole genera.</title>
        <authorList>
            <person name="Goeker M."/>
        </authorList>
    </citation>
    <scope>NUCLEOTIDE SEQUENCE [LARGE SCALE GENOMIC DNA]</scope>
    <source>
        <strain evidence="3 4">DSM 24323</strain>
    </source>
</reference>
<dbReference type="Pfam" id="PF08241">
    <property type="entry name" value="Methyltransf_11"/>
    <property type="match status" value="1"/>
</dbReference>
<dbReference type="SUPFAM" id="SSF53335">
    <property type="entry name" value="S-adenosyl-L-methionine-dependent methyltransferases"/>
    <property type="match status" value="1"/>
</dbReference>
<dbReference type="PANTHER" id="PTHR42912:SF93">
    <property type="entry name" value="N6-ADENOSINE-METHYLTRANSFERASE TMT1A"/>
    <property type="match status" value="1"/>
</dbReference>
<dbReference type="InterPro" id="IPR013216">
    <property type="entry name" value="Methyltransf_11"/>
</dbReference>
<dbReference type="Gene3D" id="3.40.50.150">
    <property type="entry name" value="Vaccinia Virus protein VP39"/>
    <property type="match status" value="1"/>
</dbReference>
<feature type="domain" description="Methyltransferase type 11" evidence="2">
    <location>
        <begin position="50"/>
        <end position="144"/>
    </location>
</feature>
<evidence type="ECO:0000256" key="1">
    <source>
        <dbReference type="SAM" id="MobiDB-lite"/>
    </source>
</evidence>
<protein>
    <submittedName>
        <fullName evidence="3">Methyltransferase family protein</fullName>
    </submittedName>
</protein>
<comment type="caution">
    <text evidence="3">The sequence shown here is derived from an EMBL/GenBank/DDBJ whole genome shotgun (WGS) entry which is preliminary data.</text>
</comment>
<sequence>MTRTDPATHHTGPRYTHGHGDSVLRAHSWRTAENSVGYLLPHLRRDQSLLDVGAGPGTITADLAERVGAVTVLETSEATLELARTTFAERNLDAEFVVGDVERLALADDSFDVVHAHQVLQHLADPVEALVQMARVCRPDGLIAVREVDYHGWTWWPQLPGLDLWQEVLQTVHRANGGEPDAGRRLLAWAHSAGLRDLTVSASLWLFTDEDRRWWGQTWADRIRTTSIGRQALDDGVASESDIETIAQAWLTWADDPDGLLLMPHVELLARP</sequence>
<keyword evidence="3" id="KW-0808">Transferase</keyword>